<keyword evidence="1" id="KW-1133">Transmembrane helix</keyword>
<dbReference type="AlphaFoldDB" id="A0A2K8K8V9"/>
<feature type="domain" description="TadE-like" evidence="2">
    <location>
        <begin position="26"/>
        <end position="67"/>
    </location>
</feature>
<dbReference type="Pfam" id="PF07811">
    <property type="entry name" value="TadE"/>
    <property type="match status" value="1"/>
</dbReference>
<evidence type="ECO:0000256" key="1">
    <source>
        <dbReference type="SAM" id="Phobius"/>
    </source>
</evidence>
<name>A0A2K8K8V9_9RHOB</name>
<evidence type="ECO:0000313" key="4">
    <source>
        <dbReference type="Proteomes" id="UP000228948"/>
    </source>
</evidence>
<reference evidence="3 4" key="1">
    <citation type="submission" date="2017-11" db="EMBL/GenBank/DDBJ databases">
        <title>Revised Sequence and Annotation of the Rhodobaca barguzinensis strain alga05 Genome.</title>
        <authorList>
            <person name="Kopejtka K."/>
            <person name="Tomasch J.M."/>
            <person name="Bunk B."/>
            <person name="Koblizek M."/>
        </authorList>
    </citation>
    <scope>NUCLEOTIDE SEQUENCE [LARGE SCALE GENOMIC DNA]</scope>
    <source>
        <strain evidence="4">alga05</strain>
    </source>
</reference>
<dbReference type="STRING" id="441209.GCA_001870665_01496"/>
<gene>
    <name evidence="3" type="ORF">BG454_08595</name>
</gene>
<evidence type="ECO:0000313" key="3">
    <source>
        <dbReference type="EMBL" id="ATX65879.1"/>
    </source>
</evidence>
<sequence>MMHRISHSIRLFFKALHRKAWQSEHGSISVETVIILPVVAWALMASFTFTDAFRHQTTLQKSVYTAADLVSRASGTALTPEYLNGVYSFMLRINDTPLDVHLRITLIGWDNAEEEYRVIWSYADQGNTATVLDDTVLNAAYGAQIPKISVGETLLLTEGLLKYEPPFRVGLQARDLTETALTRPRFAPGITFLDPNAPPPPEAWCEFVVDACGM</sequence>
<evidence type="ECO:0000259" key="2">
    <source>
        <dbReference type="Pfam" id="PF07811"/>
    </source>
</evidence>
<proteinExistence type="predicted"/>
<protein>
    <recommendedName>
        <fullName evidence="2">TadE-like domain-containing protein</fullName>
    </recommendedName>
</protein>
<organism evidence="3 4">
    <name type="scientific">Roseinatronobacter bogoriensis subsp. barguzinensis</name>
    <dbReference type="NCBI Taxonomy" id="441209"/>
    <lineage>
        <taxon>Bacteria</taxon>
        <taxon>Pseudomonadati</taxon>
        <taxon>Pseudomonadota</taxon>
        <taxon>Alphaproteobacteria</taxon>
        <taxon>Rhodobacterales</taxon>
        <taxon>Paracoccaceae</taxon>
        <taxon>Roseinatronobacter</taxon>
    </lineage>
</organism>
<dbReference type="Proteomes" id="UP000228948">
    <property type="component" value="Chromosome"/>
</dbReference>
<feature type="transmembrane region" description="Helical" evidence="1">
    <location>
        <begin position="28"/>
        <end position="49"/>
    </location>
</feature>
<dbReference type="RefSeq" id="WP_071480423.1">
    <property type="nucleotide sequence ID" value="NZ_CP024899.1"/>
</dbReference>
<dbReference type="EMBL" id="CP024899">
    <property type="protein sequence ID" value="ATX65879.1"/>
    <property type="molecule type" value="Genomic_DNA"/>
</dbReference>
<dbReference type="KEGG" id="rbg:BG454_08595"/>
<keyword evidence="1" id="KW-0812">Transmembrane</keyword>
<keyword evidence="4" id="KW-1185">Reference proteome</keyword>
<accession>A0A2K8K8V9</accession>
<keyword evidence="1" id="KW-0472">Membrane</keyword>
<dbReference type="InterPro" id="IPR012495">
    <property type="entry name" value="TadE-like_dom"/>
</dbReference>